<evidence type="ECO:0000256" key="1">
    <source>
        <dbReference type="ARBA" id="ARBA00004651"/>
    </source>
</evidence>
<keyword evidence="2" id="KW-0813">Transport</keyword>
<dbReference type="InterPro" id="IPR045324">
    <property type="entry name" value="Small_multidrug_res"/>
</dbReference>
<protein>
    <submittedName>
        <fullName evidence="9">Multidrug resistance protein YkkC</fullName>
    </submittedName>
</protein>
<dbReference type="SUPFAM" id="SSF103481">
    <property type="entry name" value="Multidrug resistance efflux transporter EmrE"/>
    <property type="match status" value="1"/>
</dbReference>
<evidence type="ECO:0000256" key="8">
    <source>
        <dbReference type="SAM" id="Phobius"/>
    </source>
</evidence>
<evidence type="ECO:0000256" key="3">
    <source>
        <dbReference type="ARBA" id="ARBA00022475"/>
    </source>
</evidence>
<evidence type="ECO:0000256" key="7">
    <source>
        <dbReference type="RuleBase" id="RU003942"/>
    </source>
</evidence>
<dbReference type="FunFam" id="1.10.3730.20:FF:000001">
    <property type="entry name" value="Quaternary ammonium compound resistance transporter SugE"/>
    <property type="match status" value="1"/>
</dbReference>
<keyword evidence="3" id="KW-1003">Cell membrane</keyword>
<comment type="similarity">
    <text evidence="7">Belongs to the drug/metabolite transporter (DMT) superfamily. Small multidrug resistance (SMR) (TC 2.A.7.1) family.</text>
</comment>
<keyword evidence="4 7" id="KW-0812">Transmembrane</keyword>
<evidence type="ECO:0000313" key="10">
    <source>
        <dbReference type="Proteomes" id="UP000621492"/>
    </source>
</evidence>
<evidence type="ECO:0000313" key="9">
    <source>
        <dbReference type="EMBL" id="GGB36234.1"/>
    </source>
</evidence>
<comment type="caution">
    <text evidence="9">The sequence shown here is derived from an EMBL/GenBank/DDBJ whole genome shotgun (WGS) entry which is preliminary data.</text>
</comment>
<proteinExistence type="inferred from homology"/>
<keyword evidence="6 8" id="KW-0472">Membrane</keyword>
<keyword evidence="10" id="KW-1185">Reference proteome</keyword>
<feature type="transmembrane region" description="Helical" evidence="8">
    <location>
        <begin position="58"/>
        <end position="77"/>
    </location>
</feature>
<reference evidence="9" key="2">
    <citation type="submission" date="2020-09" db="EMBL/GenBank/DDBJ databases">
        <authorList>
            <person name="Sun Q."/>
            <person name="Zhou Y."/>
        </authorList>
    </citation>
    <scope>NUCLEOTIDE SEQUENCE</scope>
    <source>
        <strain evidence="9">CGMCC 1.15454</strain>
    </source>
</reference>
<dbReference type="Pfam" id="PF00893">
    <property type="entry name" value="Multi_Drug_Res"/>
    <property type="match status" value="1"/>
</dbReference>
<dbReference type="PANTHER" id="PTHR30561">
    <property type="entry name" value="SMR FAMILY PROTON-DEPENDENT DRUG EFFLUX TRANSPORTER SUGE"/>
    <property type="match status" value="1"/>
</dbReference>
<evidence type="ECO:0000256" key="4">
    <source>
        <dbReference type="ARBA" id="ARBA00022692"/>
    </source>
</evidence>
<feature type="transmembrane region" description="Helical" evidence="8">
    <location>
        <begin position="83"/>
        <end position="102"/>
    </location>
</feature>
<comment type="subcellular location">
    <subcellularLocation>
        <location evidence="1 7">Cell membrane</location>
        <topology evidence="1 7">Multi-pass membrane protein</topology>
    </subcellularLocation>
</comment>
<evidence type="ECO:0000256" key="6">
    <source>
        <dbReference type="ARBA" id="ARBA00023136"/>
    </source>
</evidence>
<dbReference type="EMBL" id="BMJD01000006">
    <property type="protein sequence ID" value="GGB36234.1"/>
    <property type="molecule type" value="Genomic_DNA"/>
</dbReference>
<feature type="transmembrane region" description="Helical" evidence="8">
    <location>
        <begin position="28"/>
        <end position="46"/>
    </location>
</feature>
<dbReference type="Gene3D" id="1.10.3730.20">
    <property type="match status" value="1"/>
</dbReference>
<dbReference type="PANTHER" id="PTHR30561:SF7">
    <property type="entry name" value="GUANIDINIUM EFFLUX SYSTEM SUBUNIT GDNC-RELATED"/>
    <property type="match status" value="1"/>
</dbReference>
<keyword evidence="5 8" id="KW-1133">Transmembrane helix</keyword>
<reference evidence="9" key="1">
    <citation type="journal article" date="2014" name="Int. J. Syst. Evol. Microbiol.">
        <title>Complete genome sequence of Corynebacterium casei LMG S-19264T (=DSM 44701T), isolated from a smear-ripened cheese.</title>
        <authorList>
            <consortium name="US DOE Joint Genome Institute (JGI-PGF)"/>
            <person name="Walter F."/>
            <person name="Albersmeier A."/>
            <person name="Kalinowski J."/>
            <person name="Ruckert C."/>
        </authorList>
    </citation>
    <scope>NUCLEOTIDE SEQUENCE</scope>
    <source>
        <strain evidence="9">CGMCC 1.15454</strain>
    </source>
</reference>
<dbReference type="Proteomes" id="UP000621492">
    <property type="component" value="Unassembled WGS sequence"/>
</dbReference>
<evidence type="ECO:0000256" key="2">
    <source>
        <dbReference type="ARBA" id="ARBA00022448"/>
    </source>
</evidence>
<accession>A0A9W5TW42</accession>
<evidence type="ECO:0000256" key="5">
    <source>
        <dbReference type="ARBA" id="ARBA00022989"/>
    </source>
</evidence>
<gene>
    <name evidence="9" type="primary">ykkC</name>
    <name evidence="9" type="ORF">GCM10011409_12070</name>
</gene>
<feature type="transmembrane region" description="Helical" evidence="8">
    <location>
        <begin position="5"/>
        <end position="22"/>
    </location>
</feature>
<dbReference type="GO" id="GO:0022857">
    <property type="term" value="F:transmembrane transporter activity"/>
    <property type="evidence" value="ECO:0007669"/>
    <property type="project" value="InterPro"/>
</dbReference>
<sequence>MKQDWSYVFIAGIFEIGWAIGLKHAFNVGTWLLTAIAIYASMHFLIIASKKLPVGTTYAVFTGMGTAGTVVFDMAVFHEPFSFAKILLILLLLSGVIGLKTITKAPETEGEN</sequence>
<dbReference type="InterPro" id="IPR037185">
    <property type="entry name" value="EmrE-like"/>
</dbReference>
<organism evidence="9 10">
    <name type="scientific">Lentibacillus populi</name>
    <dbReference type="NCBI Taxonomy" id="1827502"/>
    <lineage>
        <taxon>Bacteria</taxon>
        <taxon>Bacillati</taxon>
        <taxon>Bacillota</taxon>
        <taxon>Bacilli</taxon>
        <taxon>Bacillales</taxon>
        <taxon>Bacillaceae</taxon>
        <taxon>Lentibacillus</taxon>
    </lineage>
</organism>
<dbReference type="InterPro" id="IPR000390">
    <property type="entry name" value="Small_drug/metabolite_transptr"/>
</dbReference>
<dbReference type="RefSeq" id="WP_102414986.1">
    <property type="nucleotide sequence ID" value="NZ_BMJD01000006.1"/>
</dbReference>
<name>A0A9W5TW42_9BACI</name>
<dbReference type="GO" id="GO:0005886">
    <property type="term" value="C:plasma membrane"/>
    <property type="evidence" value="ECO:0007669"/>
    <property type="project" value="UniProtKB-SubCell"/>
</dbReference>
<dbReference type="AlphaFoldDB" id="A0A9W5TW42"/>